<gene>
    <name evidence="2" type="ORF">C1H84_00060</name>
</gene>
<protein>
    <submittedName>
        <fullName evidence="2">MarR family transcriptional regulator</fullName>
    </submittedName>
</protein>
<dbReference type="RefSeq" id="WP_113606210.1">
    <property type="nucleotide sequence ID" value="NZ_POAF01000001.1"/>
</dbReference>
<dbReference type="SMART" id="SM00347">
    <property type="entry name" value="HTH_MARR"/>
    <property type="match status" value="1"/>
</dbReference>
<feature type="domain" description="HTH marR-type" evidence="1">
    <location>
        <begin position="1"/>
        <end position="148"/>
    </location>
</feature>
<dbReference type="GO" id="GO:0006950">
    <property type="term" value="P:response to stress"/>
    <property type="evidence" value="ECO:0007669"/>
    <property type="project" value="TreeGrafter"/>
</dbReference>
<proteinExistence type="predicted"/>
<accession>A0A365YNX3</accession>
<dbReference type="PANTHER" id="PTHR33164">
    <property type="entry name" value="TRANSCRIPTIONAL REGULATOR, MARR FAMILY"/>
    <property type="match status" value="1"/>
</dbReference>
<evidence type="ECO:0000259" key="1">
    <source>
        <dbReference type="PROSITE" id="PS50995"/>
    </source>
</evidence>
<organism evidence="2 3">
    <name type="scientific">Glutamicibacter soli</name>
    <dbReference type="NCBI Taxonomy" id="453836"/>
    <lineage>
        <taxon>Bacteria</taxon>
        <taxon>Bacillati</taxon>
        <taxon>Actinomycetota</taxon>
        <taxon>Actinomycetes</taxon>
        <taxon>Micrococcales</taxon>
        <taxon>Micrococcaceae</taxon>
        <taxon>Glutamicibacter</taxon>
    </lineage>
</organism>
<dbReference type="InterPro" id="IPR036388">
    <property type="entry name" value="WH-like_DNA-bd_sf"/>
</dbReference>
<dbReference type="InterPro" id="IPR000835">
    <property type="entry name" value="HTH_MarR-typ"/>
</dbReference>
<keyword evidence="3" id="KW-1185">Reference proteome</keyword>
<dbReference type="Proteomes" id="UP000252167">
    <property type="component" value="Unassembled WGS sequence"/>
</dbReference>
<dbReference type="InterPro" id="IPR039422">
    <property type="entry name" value="MarR/SlyA-like"/>
</dbReference>
<dbReference type="SUPFAM" id="SSF46785">
    <property type="entry name" value="Winged helix' DNA-binding domain"/>
    <property type="match status" value="1"/>
</dbReference>
<dbReference type="Gene3D" id="1.10.10.10">
    <property type="entry name" value="Winged helix-like DNA-binding domain superfamily/Winged helix DNA-binding domain"/>
    <property type="match status" value="1"/>
</dbReference>
<reference evidence="2 3" key="1">
    <citation type="submission" date="2018-01" db="EMBL/GenBank/DDBJ databases">
        <title>Glutamicibacter soli strain NHPC-3 Whole genome sequence and assembly.</title>
        <authorList>
            <person name="Choudhury P."/>
            <person name="Gupta D."/>
            <person name="Sengupta K."/>
            <person name="Jawed A."/>
            <person name="Sultana N."/>
            <person name="Saha P."/>
        </authorList>
    </citation>
    <scope>NUCLEOTIDE SEQUENCE [LARGE SCALE GENOMIC DNA]</scope>
    <source>
        <strain evidence="2 3">NHPC-3</strain>
    </source>
</reference>
<evidence type="ECO:0000313" key="3">
    <source>
        <dbReference type="Proteomes" id="UP000252167"/>
    </source>
</evidence>
<evidence type="ECO:0000313" key="2">
    <source>
        <dbReference type="EMBL" id="RBM03743.1"/>
    </source>
</evidence>
<dbReference type="PANTHER" id="PTHR33164:SF99">
    <property type="entry name" value="MARR FAMILY REGULATORY PROTEIN"/>
    <property type="match status" value="1"/>
</dbReference>
<sequence>MQGEKSTDPGPFNVGLLLFIPYRELEERVFAAVQDAGYTDTTLPQARLFQRISAEGSRITELASRVYITKQTASVLVSSMERNGYVRRVPDPLDARASRVIADERGLAAGKVAAAEIQRIDREWRQALGSARYDRLRRDLQVLARLTNRPQ</sequence>
<dbReference type="InterPro" id="IPR036390">
    <property type="entry name" value="WH_DNA-bd_sf"/>
</dbReference>
<dbReference type="AlphaFoldDB" id="A0A365YNX3"/>
<dbReference type="PROSITE" id="PS50995">
    <property type="entry name" value="HTH_MARR_2"/>
    <property type="match status" value="1"/>
</dbReference>
<dbReference type="GO" id="GO:0003700">
    <property type="term" value="F:DNA-binding transcription factor activity"/>
    <property type="evidence" value="ECO:0007669"/>
    <property type="project" value="InterPro"/>
</dbReference>
<name>A0A365YNX3_9MICC</name>
<dbReference type="EMBL" id="POAF01000001">
    <property type="protein sequence ID" value="RBM03743.1"/>
    <property type="molecule type" value="Genomic_DNA"/>
</dbReference>
<dbReference type="Pfam" id="PF12802">
    <property type="entry name" value="MarR_2"/>
    <property type="match status" value="1"/>
</dbReference>
<comment type="caution">
    <text evidence="2">The sequence shown here is derived from an EMBL/GenBank/DDBJ whole genome shotgun (WGS) entry which is preliminary data.</text>
</comment>